<dbReference type="InterPro" id="IPR023100">
    <property type="entry name" value="D-aminoacylase_insert_dom_sf"/>
</dbReference>
<protein>
    <submittedName>
        <fullName evidence="2">Amidohydrolase family protein</fullName>
    </submittedName>
</protein>
<dbReference type="InterPro" id="IPR011059">
    <property type="entry name" value="Metal-dep_hydrolase_composite"/>
</dbReference>
<dbReference type="PANTHER" id="PTHR11647">
    <property type="entry name" value="HYDRANTOINASE/DIHYDROPYRIMIDINASE FAMILY MEMBER"/>
    <property type="match status" value="1"/>
</dbReference>
<name>A0ABW4SU87_9ACTN</name>
<proteinExistence type="predicted"/>
<reference evidence="3" key="1">
    <citation type="journal article" date="2019" name="Int. J. Syst. Evol. Microbiol.">
        <title>The Global Catalogue of Microorganisms (GCM) 10K type strain sequencing project: providing services to taxonomists for standard genome sequencing and annotation.</title>
        <authorList>
            <consortium name="The Broad Institute Genomics Platform"/>
            <consortium name="The Broad Institute Genome Sequencing Center for Infectious Disease"/>
            <person name="Wu L."/>
            <person name="Ma J."/>
        </authorList>
    </citation>
    <scope>NUCLEOTIDE SEQUENCE [LARGE SCALE GENOMIC DNA]</scope>
    <source>
        <strain evidence="3">ICMP 6774ER</strain>
    </source>
</reference>
<feature type="domain" description="Amidohydrolase 3" evidence="1">
    <location>
        <begin position="382"/>
        <end position="495"/>
    </location>
</feature>
<dbReference type="EMBL" id="JBHUFV010000024">
    <property type="protein sequence ID" value="MFD1933137.1"/>
    <property type="molecule type" value="Genomic_DNA"/>
</dbReference>
<feature type="domain" description="Amidohydrolase 3" evidence="1">
    <location>
        <begin position="43"/>
        <end position="237"/>
    </location>
</feature>
<gene>
    <name evidence="2" type="ORF">ACFSKW_16810</name>
</gene>
<comment type="caution">
    <text evidence="2">The sequence shown here is derived from an EMBL/GenBank/DDBJ whole genome shotgun (WGS) entry which is preliminary data.</text>
</comment>
<evidence type="ECO:0000259" key="1">
    <source>
        <dbReference type="Pfam" id="PF07969"/>
    </source>
</evidence>
<keyword evidence="3" id="KW-1185">Reference proteome</keyword>
<dbReference type="Gene3D" id="3.20.20.140">
    <property type="entry name" value="Metal-dependent hydrolases"/>
    <property type="match status" value="1"/>
</dbReference>
<dbReference type="RefSeq" id="WP_379573182.1">
    <property type="nucleotide sequence ID" value="NZ_JBHUFV010000024.1"/>
</dbReference>
<dbReference type="SUPFAM" id="SSF51338">
    <property type="entry name" value="Composite domain of metallo-dependent hydrolases"/>
    <property type="match status" value="1"/>
</dbReference>
<dbReference type="Proteomes" id="UP001597368">
    <property type="component" value="Unassembled WGS sequence"/>
</dbReference>
<dbReference type="Gene3D" id="3.30.1490.130">
    <property type="entry name" value="D-aminoacylase. Domain 3"/>
    <property type="match status" value="1"/>
</dbReference>
<dbReference type="Gene3D" id="2.30.40.10">
    <property type="entry name" value="Urease, subunit C, domain 1"/>
    <property type="match status" value="1"/>
</dbReference>
<evidence type="ECO:0000313" key="3">
    <source>
        <dbReference type="Proteomes" id="UP001597368"/>
    </source>
</evidence>
<sequence>MYDLVLHGGTVYDGFGTPGRTADVAISGDLLVAVGQGLTGRRMIDVTGLAVAPGFVDPHSHSDTVPFLADAQPFKLYQGVTTEICGNCGFSCAPGDPSSSDFTPLGDGDDLFATFGGYLDAAEAAGTTNNLAVLVGHNTLRVMVAGLNRDLPRDGRDRLLALAEEAFHAGAFGFSSGLEYVPGAYAGTDELIALALVARRWNGTYATHMRSESEGLADALDEAIAVARAAGVRLQVSHCKASGRAVHGSSVMLLDKLRQARLSGVDVRADQYPYQAFSTSLAAVLPPAVLEGGIAELRARLADPAQRKAFREVAEDPANGTGVGFWRELHPDDVRILVHTDPSIAGRTLAETAGDGDAWDALCDLLIKDPGAAGVFHTMHDDDVMRIMADPLIAIGSDGGPPVGPNHPRTFGTFPVFLGRYVRDRGVVPLEEAIRKVTSATATQFALADRGWLGPGATADVCVFDPSVIDHPGTYEAPDLRPVGVRHVLLGGHLVIEDGEFTGGRHGRVLRHGRS</sequence>
<dbReference type="SUPFAM" id="SSF51556">
    <property type="entry name" value="Metallo-dependent hydrolases"/>
    <property type="match status" value="1"/>
</dbReference>
<dbReference type="InterPro" id="IPR032466">
    <property type="entry name" value="Metal_Hydrolase"/>
</dbReference>
<dbReference type="CDD" id="cd01297">
    <property type="entry name" value="D-aminoacylase"/>
    <property type="match status" value="1"/>
</dbReference>
<dbReference type="InterPro" id="IPR013108">
    <property type="entry name" value="Amidohydro_3"/>
</dbReference>
<accession>A0ABW4SU87</accession>
<evidence type="ECO:0000313" key="2">
    <source>
        <dbReference type="EMBL" id="MFD1933137.1"/>
    </source>
</evidence>
<organism evidence="2 3">
    <name type="scientific">Nonomuraea mangrovi</name>
    <dbReference type="NCBI Taxonomy" id="2316207"/>
    <lineage>
        <taxon>Bacteria</taxon>
        <taxon>Bacillati</taxon>
        <taxon>Actinomycetota</taxon>
        <taxon>Actinomycetes</taxon>
        <taxon>Streptosporangiales</taxon>
        <taxon>Streptosporangiaceae</taxon>
        <taxon>Nonomuraea</taxon>
    </lineage>
</organism>
<dbReference type="PANTHER" id="PTHR11647:SF1">
    <property type="entry name" value="COLLAPSIN RESPONSE MEDIATOR PROTEIN"/>
    <property type="match status" value="1"/>
</dbReference>
<dbReference type="Pfam" id="PF07969">
    <property type="entry name" value="Amidohydro_3"/>
    <property type="match status" value="2"/>
</dbReference>
<dbReference type="InterPro" id="IPR050378">
    <property type="entry name" value="Metallo-dep_Hydrolases_sf"/>
</dbReference>